<dbReference type="EMBL" id="JANIBC010000002">
    <property type="protein sequence ID" value="MCQ8184786.1"/>
    <property type="molecule type" value="Genomic_DNA"/>
</dbReference>
<organism evidence="3 4">
    <name type="scientific">Parvularcula maris</name>
    <dbReference type="NCBI Taxonomy" id="2965077"/>
    <lineage>
        <taxon>Bacteria</taxon>
        <taxon>Pseudomonadati</taxon>
        <taxon>Pseudomonadota</taxon>
        <taxon>Alphaproteobacteria</taxon>
        <taxon>Parvularculales</taxon>
        <taxon>Parvularculaceae</taxon>
        <taxon>Parvularcula</taxon>
    </lineage>
</organism>
<protein>
    <submittedName>
        <fullName evidence="3">M23 family metallopeptidase</fullName>
    </submittedName>
</protein>
<feature type="signal peptide" evidence="1">
    <location>
        <begin position="1"/>
        <end position="19"/>
    </location>
</feature>
<dbReference type="InterPro" id="IPR011055">
    <property type="entry name" value="Dup_hybrid_motif"/>
</dbReference>
<dbReference type="PROSITE" id="PS51257">
    <property type="entry name" value="PROKAR_LIPOPROTEIN"/>
    <property type="match status" value="1"/>
</dbReference>
<evidence type="ECO:0000259" key="2">
    <source>
        <dbReference type="Pfam" id="PF01551"/>
    </source>
</evidence>
<dbReference type="InterPro" id="IPR050570">
    <property type="entry name" value="Cell_wall_metabolism_enzyme"/>
</dbReference>
<feature type="domain" description="M23ase beta-sheet core" evidence="2">
    <location>
        <begin position="106"/>
        <end position="192"/>
    </location>
</feature>
<comment type="caution">
    <text evidence="3">The sequence shown here is derived from an EMBL/GenBank/DDBJ whole genome shotgun (WGS) entry which is preliminary data.</text>
</comment>
<keyword evidence="1" id="KW-0732">Signal</keyword>
<accession>A0A9X2RIB9</accession>
<dbReference type="AlphaFoldDB" id="A0A9X2RIB9"/>
<dbReference type="CDD" id="cd12797">
    <property type="entry name" value="M23_peptidase"/>
    <property type="match status" value="1"/>
</dbReference>
<dbReference type="Gene3D" id="2.70.70.10">
    <property type="entry name" value="Glucose Permease (Domain IIA)"/>
    <property type="match status" value="1"/>
</dbReference>
<dbReference type="InterPro" id="IPR016047">
    <property type="entry name" value="M23ase_b-sheet_dom"/>
</dbReference>
<evidence type="ECO:0000256" key="1">
    <source>
        <dbReference type="SAM" id="SignalP"/>
    </source>
</evidence>
<gene>
    <name evidence="3" type="ORF">NOG11_05230</name>
</gene>
<feature type="chain" id="PRO_5040753231" evidence="1">
    <location>
        <begin position="20"/>
        <end position="219"/>
    </location>
</feature>
<dbReference type="GO" id="GO:0004222">
    <property type="term" value="F:metalloendopeptidase activity"/>
    <property type="evidence" value="ECO:0007669"/>
    <property type="project" value="TreeGrafter"/>
</dbReference>
<dbReference type="Proteomes" id="UP001142610">
    <property type="component" value="Unassembled WGS sequence"/>
</dbReference>
<proteinExistence type="predicted"/>
<dbReference type="PANTHER" id="PTHR21666">
    <property type="entry name" value="PEPTIDASE-RELATED"/>
    <property type="match status" value="1"/>
</dbReference>
<dbReference type="RefSeq" id="WP_256618635.1">
    <property type="nucleotide sequence ID" value="NZ_JANIBC010000002.1"/>
</dbReference>
<reference evidence="3" key="1">
    <citation type="submission" date="2022-07" db="EMBL/GenBank/DDBJ databases">
        <title>Parvularcula maris sp. nov., an algicidal bacterium isolated from seawater.</title>
        <authorList>
            <person name="Li F."/>
        </authorList>
    </citation>
    <scope>NUCLEOTIDE SEQUENCE</scope>
    <source>
        <strain evidence="3">BGMRC 0090</strain>
    </source>
</reference>
<evidence type="ECO:0000313" key="4">
    <source>
        <dbReference type="Proteomes" id="UP001142610"/>
    </source>
</evidence>
<dbReference type="SUPFAM" id="SSF51261">
    <property type="entry name" value="Duplicated hybrid motif"/>
    <property type="match status" value="1"/>
</dbReference>
<keyword evidence="4" id="KW-1185">Reference proteome</keyword>
<evidence type="ECO:0000313" key="3">
    <source>
        <dbReference type="EMBL" id="MCQ8184786.1"/>
    </source>
</evidence>
<dbReference type="PANTHER" id="PTHR21666:SF270">
    <property type="entry name" value="MUREIN HYDROLASE ACTIVATOR ENVC"/>
    <property type="match status" value="1"/>
</dbReference>
<dbReference type="Pfam" id="PF01551">
    <property type="entry name" value="Peptidase_M23"/>
    <property type="match status" value="1"/>
</dbReference>
<sequence length="219" mass="22366">MTRAFLVTALGAAALALSACETTPSAGSAGSQGDLPAPLGAAPGFAPEASLQLCPRMTVSNAPAADAEGSVRGYHPFADIGGVAVLVNPAPKACLSSAFGQRSGRLHKGLDYQSDPAGPVLAAQAGTVVESGYRDDYGQYVLIDHGSGVFTRYAHLATLTGAAREGRVVQLGVMGNTASYRIPVHLHFEVLTGDYATAKKSFGLKPVDPLKSVKARAAS</sequence>
<name>A0A9X2RIB9_9PROT</name>